<evidence type="ECO:0000313" key="9">
    <source>
        <dbReference type="Proteomes" id="UP000255334"/>
    </source>
</evidence>
<dbReference type="Gene3D" id="1.10.1060.10">
    <property type="entry name" value="Alpha-helical ferredoxin"/>
    <property type="match status" value="1"/>
</dbReference>
<dbReference type="GO" id="GO:0051539">
    <property type="term" value="F:4 iron, 4 sulfur cluster binding"/>
    <property type="evidence" value="ECO:0007669"/>
    <property type="project" value="UniProtKB-UniRule"/>
</dbReference>
<dbReference type="InterPro" id="IPR012257">
    <property type="entry name" value="Glc_ox_4Fe-4S"/>
</dbReference>
<dbReference type="GO" id="GO:0046872">
    <property type="term" value="F:metal ion binding"/>
    <property type="evidence" value="ECO:0007669"/>
    <property type="project" value="UniProtKB-UniRule"/>
</dbReference>
<feature type="domain" description="4Fe-4S ferredoxin-type" evidence="7">
    <location>
        <begin position="11"/>
        <end position="40"/>
    </location>
</feature>
<reference evidence="8 9" key="1">
    <citation type="submission" date="2018-07" db="EMBL/GenBank/DDBJ databases">
        <title>Dyella monticola sp. nov. and Dyella psychrodurans sp. nov. isolated from monsoon evergreen broad-leaved forest soil of Dinghu Mountain, China.</title>
        <authorList>
            <person name="Gao Z."/>
            <person name="Qiu L."/>
        </authorList>
    </citation>
    <scope>NUCLEOTIDE SEQUENCE [LARGE SCALE GENOMIC DNA]</scope>
    <source>
        <strain evidence="8 9">4MSK11</strain>
    </source>
</reference>
<dbReference type="InterPro" id="IPR004017">
    <property type="entry name" value="Cys_rich_dom"/>
</dbReference>
<keyword evidence="6" id="KW-0249">Electron transport</keyword>
<feature type="domain" description="4Fe-4S ferredoxin-type" evidence="7">
    <location>
        <begin position="60"/>
        <end position="91"/>
    </location>
</feature>
<keyword evidence="1 6" id="KW-0004">4Fe-4S</keyword>
<evidence type="ECO:0000256" key="1">
    <source>
        <dbReference type="ARBA" id="ARBA00022485"/>
    </source>
</evidence>
<dbReference type="PANTHER" id="PTHR32479:SF17">
    <property type="entry name" value="GLYCOLATE OXIDASE IRON-SULFUR SUBUNIT"/>
    <property type="match status" value="1"/>
</dbReference>
<protein>
    <recommendedName>
        <fullName evidence="6">Glycolate oxidase iron-sulfur subunit</fullName>
        <ecNumber evidence="6">1.1.99.14</ecNumber>
    </recommendedName>
</protein>
<keyword evidence="5 6" id="KW-0411">Iron-sulfur</keyword>
<dbReference type="GO" id="GO:0019154">
    <property type="term" value="F:glycolate dehydrogenase activity"/>
    <property type="evidence" value="ECO:0007669"/>
    <property type="project" value="UniProtKB-EC"/>
</dbReference>
<keyword evidence="3" id="KW-0677">Repeat</keyword>
<dbReference type="Pfam" id="PF13183">
    <property type="entry name" value="Fer4_8"/>
    <property type="match status" value="1"/>
</dbReference>
<proteinExistence type="predicted"/>
<comment type="catalytic activity">
    <reaction evidence="6">
        <text>glycolate + A = glyoxylate + AH2</text>
        <dbReference type="Rhea" id="RHEA:21264"/>
        <dbReference type="ChEBI" id="CHEBI:13193"/>
        <dbReference type="ChEBI" id="CHEBI:17499"/>
        <dbReference type="ChEBI" id="CHEBI:29805"/>
        <dbReference type="ChEBI" id="CHEBI:36655"/>
        <dbReference type="EC" id="1.1.99.14"/>
    </reaction>
</comment>
<organism evidence="8 9">
    <name type="scientific">Dyella psychrodurans</name>
    <dbReference type="NCBI Taxonomy" id="1927960"/>
    <lineage>
        <taxon>Bacteria</taxon>
        <taxon>Pseudomonadati</taxon>
        <taxon>Pseudomonadota</taxon>
        <taxon>Gammaproteobacteria</taxon>
        <taxon>Lysobacterales</taxon>
        <taxon>Rhodanobacteraceae</taxon>
        <taxon>Dyella</taxon>
    </lineage>
</organism>
<dbReference type="AlphaFoldDB" id="A0A370X2W2"/>
<dbReference type="RefSeq" id="WP_115478796.1">
    <property type="nucleotide sequence ID" value="NZ_QRBF01000005.1"/>
</dbReference>
<dbReference type="PANTHER" id="PTHR32479">
    <property type="entry name" value="GLYCOLATE OXIDASE IRON-SULFUR SUBUNIT"/>
    <property type="match status" value="1"/>
</dbReference>
<name>A0A370X2W2_9GAMM</name>
<dbReference type="InterPro" id="IPR017896">
    <property type="entry name" value="4Fe4S_Fe-S-bd"/>
</dbReference>
<comment type="caution">
    <text evidence="8">The sequence shown here is derived from an EMBL/GenBank/DDBJ whole genome shotgun (WGS) entry which is preliminary data.</text>
</comment>
<dbReference type="OrthoDB" id="9765258at2"/>
<comment type="catalytic activity">
    <reaction evidence="6">
        <text>(R)-lactate + A = pyruvate + AH2</text>
        <dbReference type="Rhea" id="RHEA:15089"/>
        <dbReference type="ChEBI" id="CHEBI:13193"/>
        <dbReference type="ChEBI" id="CHEBI:15361"/>
        <dbReference type="ChEBI" id="CHEBI:16004"/>
        <dbReference type="ChEBI" id="CHEBI:17499"/>
    </reaction>
</comment>
<keyword evidence="6" id="KW-0813">Transport</keyword>
<sequence>MNVMPFEKPQHRIAVLADQCVQCGLCLPVCPTYALDGNEAESPRGRIAIAAALARGEVSPSPALREPLDHCLGCLNCQRVCPAGVQYEELLVETRALLGPAPTRPKFLLGLAKRPKLNRWLQRLARWTGAAYWLPALPGFRTSSAWRAALSLLPRNQAPPASIREAKPSAQPVGTVALFPGCAASVQDAEAERAAETLLRAADFRVTRLPAFCCGALDAHDGEAAGAEASAAHVREAWRAAGADYLVTVTPGCLGTLRRALPDVRVDDPYRLLAERVNTLRFRPLTLRAALHVPCTQANVARSDAALVKLLQRIPDLDVKRLPAPPYCCGAAGSHVLQFPERAALLRDDMLSNVHTLDVQLLLSSNIGCRLHLAAGLAGQASTLPTMHPLTLLAQQWEP</sequence>
<evidence type="ECO:0000256" key="6">
    <source>
        <dbReference type="PIRNR" id="PIRNR000139"/>
    </source>
</evidence>
<dbReference type="EMBL" id="QRBF01000005">
    <property type="protein sequence ID" value="RDS82620.1"/>
    <property type="molecule type" value="Genomic_DNA"/>
</dbReference>
<evidence type="ECO:0000256" key="3">
    <source>
        <dbReference type="ARBA" id="ARBA00022737"/>
    </source>
</evidence>
<dbReference type="PROSITE" id="PS00198">
    <property type="entry name" value="4FE4S_FER_1"/>
    <property type="match status" value="2"/>
</dbReference>
<dbReference type="InterPro" id="IPR009051">
    <property type="entry name" value="Helical_ferredxn"/>
</dbReference>
<keyword evidence="9" id="KW-1185">Reference proteome</keyword>
<dbReference type="PIRSF" id="PIRSF000139">
    <property type="entry name" value="Glc_ox_4Fe-4S"/>
    <property type="match status" value="1"/>
</dbReference>
<comment type="function">
    <text evidence="6">Component of a complex that catalyzes the oxidation of glycolate to glyoxylate.</text>
</comment>
<evidence type="ECO:0000313" key="8">
    <source>
        <dbReference type="EMBL" id="RDS82620.1"/>
    </source>
</evidence>
<evidence type="ECO:0000259" key="7">
    <source>
        <dbReference type="PROSITE" id="PS51379"/>
    </source>
</evidence>
<keyword evidence="4 6" id="KW-0408">Iron</keyword>
<dbReference type="SUPFAM" id="SSF54862">
    <property type="entry name" value="4Fe-4S ferredoxins"/>
    <property type="match status" value="1"/>
</dbReference>
<dbReference type="Pfam" id="PF02754">
    <property type="entry name" value="CCG"/>
    <property type="match status" value="2"/>
</dbReference>
<gene>
    <name evidence="8" type="ORF">DWU99_14600</name>
</gene>
<dbReference type="EC" id="1.1.99.14" evidence="6"/>
<keyword evidence="2 6" id="KW-0479">Metal-binding</keyword>
<evidence type="ECO:0000256" key="5">
    <source>
        <dbReference type="ARBA" id="ARBA00023014"/>
    </source>
</evidence>
<dbReference type="PROSITE" id="PS51379">
    <property type="entry name" value="4FE4S_FER_2"/>
    <property type="match status" value="2"/>
</dbReference>
<comment type="cofactor">
    <cofactor evidence="6">
        <name>[4Fe-4S] cluster</name>
        <dbReference type="ChEBI" id="CHEBI:49883"/>
    </cofactor>
    <text evidence="6">Binds 2 [4Fe-4S] clusters.</text>
</comment>
<dbReference type="InterPro" id="IPR017900">
    <property type="entry name" value="4Fe4S_Fe_S_CS"/>
</dbReference>
<evidence type="ECO:0000256" key="4">
    <source>
        <dbReference type="ARBA" id="ARBA00023004"/>
    </source>
</evidence>
<accession>A0A370X2W2</accession>
<evidence type="ECO:0000256" key="2">
    <source>
        <dbReference type="ARBA" id="ARBA00022723"/>
    </source>
</evidence>
<dbReference type="Proteomes" id="UP000255334">
    <property type="component" value="Unassembled WGS sequence"/>
</dbReference>